<keyword evidence="1" id="KW-0808">Transferase</keyword>
<dbReference type="EMBL" id="CP121752">
    <property type="protein sequence ID" value="WGD99165.2"/>
    <property type="molecule type" value="Genomic_DNA"/>
</dbReference>
<protein>
    <submittedName>
        <fullName evidence="1">16S rRNA (Guanine(966)-N(2))-methyltransferase RsmD</fullName>
        <ecNumber evidence="1">2.1.1.171</ecNumber>
    </submittedName>
</protein>
<evidence type="ECO:0000313" key="1">
    <source>
        <dbReference type="EMBL" id="WGD99165.2"/>
    </source>
</evidence>
<gene>
    <name evidence="1" type="primary">rsmD</name>
    <name evidence="1" type="ORF">P5627_16170</name>
</gene>
<organism evidence="1 2">
    <name type="scientific">Bacillus safensis</name>
    <dbReference type="NCBI Taxonomy" id="561879"/>
    <lineage>
        <taxon>Bacteria</taxon>
        <taxon>Bacillati</taxon>
        <taxon>Bacillota</taxon>
        <taxon>Bacilli</taxon>
        <taxon>Bacillales</taxon>
        <taxon>Bacillaceae</taxon>
        <taxon>Bacillus</taxon>
    </lineage>
</organism>
<dbReference type="EC" id="2.1.1.171" evidence="1"/>
<evidence type="ECO:0000313" key="2">
    <source>
        <dbReference type="Proteomes" id="UP001218488"/>
    </source>
</evidence>
<name>A0AC61YV54_BACIA</name>
<reference evidence="1" key="1">
    <citation type="submission" date="2025-02" db="EMBL/GenBank/DDBJ databases">
        <title>Complete genome sequences of 52 Bacillus and Priestia strains isolated from West-African fermentations and 26 reference strains from the DSMZ collection.</title>
        <authorList>
            <person name="Wiedenbein E.S."/>
            <person name="Canoy T.S."/>
            <person name="Hui Y."/>
            <person name="Parkouda C."/>
            <person name="Dawende C."/>
            <person name="Ametefe E."/>
            <person name="Jespersen L."/>
            <person name="Nielsen D.S."/>
        </authorList>
    </citation>
    <scope>NUCLEOTIDE SEQUENCE</scope>
    <source>
        <strain evidence="1">PRO33</strain>
    </source>
</reference>
<dbReference type="Proteomes" id="UP001218488">
    <property type="component" value="Chromosome"/>
</dbReference>
<proteinExistence type="predicted"/>
<accession>A0AC61YV54</accession>
<keyword evidence="1" id="KW-0489">Methyltransferase</keyword>
<sequence length="195" mass="21699">MEASRKSGGKMRVISGTRKGRTLKAVPGQSTRPTTDKVKESIFNMIGPYFDGGWALDLFAGSGGLGIEALSRGFDHCIFVDRDMKAIQTIKGNLNQLSLMDQSEVFRNEAKRALAAVVKREESFQAIFLDPPYKDQQLKALLEMIDEHALLTDDGVIVCEHDKDVKLPEEAGQLHITRQELYGLTGITIYRKRGN</sequence>